<organism evidence="1 2">
    <name type="scientific">Phyllostomus discolor</name>
    <name type="common">pale spear-nosed bat</name>
    <dbReference type="NCBI Taxonomy" id="89673"/>
    <lineage>
        <taxon>Eukaryota</taxon>
        <taxon>Metazoa</taxon>
        <taxon>Chordata</taxon>
        <taxon>Craniata</taxon>
        <taxon>Vertebrata</taxon>
        <taxon>Euteleostomi</taxon>
        <taxon>Mammalia</taxon>
        <taxon>Eutheria</taxon>
        <taxon>Laurasiatheria</taxon>
        <taxon>Chiroptera</taxon>
        <taxon>Yangochiroptera</taxon>
        <taxon>Phyllostomidae</taxon>
        <taxon>Phyllostominae</taxon>
        <taxon>Phyllostomus</taxon>
    </lineage>
</organism>
<evidence type="ECO:0000313" key="1">
    <source>
        <dbReference type="EMBL" id="KAF6084314.1"/>
    </source>
</evidence>
<name>A0A833Z130_9CHIR</name>
<comment type="caution">
    <text evidence="1">The sequence shown here is derived from an EMBL/GenBank/DDBJ whole genome shotgun (WGS) entry which is preliminary data.</text>
</comment>
<evidence type="ECO:0000313" key="2">
    <source>
        <dbReference type="Proteomes" id="UP000664940"/>
    </source>
</evidence>
<dbReference type="EMBL" id="JABVXQ010000012">
    <property type="protein sequence ID" value="KAF6084314.1"/>
    <property type="molecule type" value="Genomic_DNA"/>
</dbReference>
<accession>A0A833Z130</accession>
<gene>
    <name evidence="1" type="ORF">HJG60_008590</name>
</gene>
<sequence>MFNLTSHQREMQNKTTMRYHLAPAKLAIINKSTNNKCQQGCGENGTHCWWEYRLVQSLWKTEWNFLKKLKMELPFDLAIPLLGMYLKNPKTPIQKNLYSPMFISELFTITKIGKQPKCPSVDERIKKLWYIYTMEY</sequence>
<reference evidence="1 2" key="1">
    <citation type="journal article" date="2020" name="Nature">
        <title>Six reference-quality genomes reveal evolution of bat adaptations.</title>
        <authorList>
            <person name="Jebb D."/>
            <person name="Huang Z."/>
            <person name="Pippel M."/>
            <person name="Hughes G.M."/>
            <person name="Lavrichenko K."/>
            <person name="Devanna P."/>
            <person name="Winkler S."/>
            <person name="Jermiin L.S."/>
            <person name="Skirmuntt E.C."/>
            <person name="Katzourakis A."/>
            <person name="Burkitt-Gray L."/>
            <person name="Ray D.A."/>
            <person name="Sullivan K.A.M."/>
            <person name="Roscito J.G."/>
            <person name="Kirilenko B.M."/>
            <person name="Davalos L.M."/>
            <person name="Corthals A.P."/>
            <person name="Power M.L."/>
            <person name="Jones G."/>
            <person name="Ransome R.D."/>
            <person name="Dechmann D.K.N."/>
            <person name="Locatelli A.G."/>
            <person name="Puechmaille S.J."/>
            <person name="Fedrigo O."/>
            <person name="Jarvis E.D."/>
            <person name="Hiller M."/>
            <person name="Vernes S.C."/>
            <person name="Myers E.W."/>
            <person name="Teeling E.C."/>
        </authorList>
    </citation>
    <scope>NUCLEOTIDE SEQUENCE [LARGE SCALE GENOMIC DNA]</scope>
    <source>
        <strain evidence="1">Bat1K_MPI-CBG_1</strain>
    </source>
</reference>
<dbReference type="Proteomes" id="UP000664940">
    <property type="component" value="Unassembled WGS sequence"/>
</dbReference>
<proteinExistence type="predicted"/>
<protein>
    <submittedName>
        <fullName evidence="1">Uncharacterized protein</fullName>
    </submittedName>
</protein>
<dbReference type="AlphaFoldDB" id="A0A833Z130"/>